<evidence type="ECO:0000313" key="9">
    <source>
        <dbReference type="Proteomes" id="UP000268535"/>
    </source>
</evidence>
<evidence type="ECO:0000313" key="10">
    <source>
        <dbReference type="Proteomes" id="UP000274922"/>
    </source>
</evidence>
<dbReference type="SUPFAM" id="SSF81411">
    <property type="entry name" value="Mitochondrial cytochrome c oxidase subunit VIa"/>
    <property type="match status" value="1"/>
</dbReference>
<dbReference type="Pfam" id="PF02046">
    <property type="entry name" value="COX6A"/>
    <property type="match status" value="1"/>
</dbReference>
<sequence>EVWPSVKDTMLPQNYEQKMHHVKSTKMWVWINWLLVAPTMLAVAYYTVPVELAHMKHLDEHANEWSGIPYLRRRKNPFPWGDDSLFHHPNANPVS</sequence>
<keyword evidence="3" id="KW-0809">Transit peptide</keyword>
<evidence type="ECO:0000256" key="6">
    <source>
        <dbReference type="SAM" id="Phobius"/>
    </source>
</evidence>
<reference evidence="9 10" key="1">
    <citation type="journal article" date="2018" name="Nat. Microbiol.">
        <title>Leveraging single-cell genomics to expand the fungal tree of life.</title>
        <authorList>
            <person name="Ahrendt S.R."/>
            <person name="Quandt C.A."/>
            <person name="Ciobanu D."/>
            <person name="Clum A."/>
            <person name="Salamov A."/>
            <person name="Andreopoulos B."/>
            <person name="Cheng J.F."/>
            <person name="Woyke T."/>
            <person name="Pelin A."/>
            <person name="Henrissat B."/>
            <person name="Reynolds N.K."/>
            <person name="Benny G.L."/>
            <person name="Smith M.E."/>
            <person name="James T.Y."/>
            <person name="Grigoriev I.V."/>
        </authorList>
    </citation>
    <scope>NUCLEOTIDE SEQUENCE [LARGE SCALE GENOMIC DNA]</scope>
    <source>
        <strain evidence="9 10">ATCC 52028</strain>
    </source>
</reference>
<feature type="transmembrane region" description="Helical" evidence="6">
    <location>
        <begin position="27"/>
        <end position="48"/>
    </location>
</feature>
<evidence type="ECO:0000256" key="2">
    <source>
        <dbReference type="ARBA" id="ARBA00022792"/>
    </source>
</evidence>
<keyword evidence="6" id="KW-0812">Transmembrane</keyword>
<evidence type="ECO:0000256" key="1">
    <source>
        <dbReference type="ARBA" id="ARBA00004273"/>
    </source>
</evidence>
<evidence type="ECO:0000256" key="4">
    <source>
        <dbReference type="ARBA" id="ARBA00023128"/>
    </source>
</evidence>
<keyword evidence="5 6" id="KW-0472">Membrane</keyword>
<feature type="non-terminal residue" evidence="7">
    <location>
        <position position="1"/>
    </location>
</feature>
<dbReference type="EMBL" id="ML009205">
    <property type="protein sequence ID" value="RKO97639.1"/>
    <property type="molecule type" value="Genomic_DNA"/>
</dbReference>
<protein>
    <submittedName>
        <fullName evidence="7">Uncharacterized protein</fullName>
    </submittedName>
</protein>
<evidence type="ECO:0000256" key="3">
    <source>
        <dbReference type="ARBA" id="ARBA00022946"/>
    </source>
</evidence>
<dbReference type="Proteomes" id="UP000268535">
    <property type="component" value="Unassembled WGS sequence"/>
</dbReference>
<dbReference type="STRING" id="1555241.A0A4P9WW71"/>
<feature type="non-terminal residue" evidence="7">
    <location>
        <position position="95"/>
    </location>
</feature>
<evidence type="ECO:0000313" key="8">
    <source>
        <dbReference type="EMBL" id="RKP01876.1"/>
    </source>
</evidence>
<dbReference type="AlphaFoldDB" id="A0A4P9WW71"/>
<organism evidence="7 9">
    <name type="scientific">Caulochytrium protostelioides</name>
    <dbReference type="NCBI Taxonomy" id="1555241"/>
    <lineage>
        <taxon>Eukaryota</taxon>
        <taxon>Fungi</taxon>
        <taxon>Fungi incertae sedis</taxon>
        <taxon>Chytridiomycota</taxon>
        <taxon>Chytridiomycota incertae sedis</taxon>
        <taxon>Chytridiomycetes</taxon>
        <taxon>Caulochytriales</taxon>
        <taxon>Caulochytriaceae</taxon>
        <taxon>Caulochytrium</taxon>
    </lineage>
</organism>
<evidence type="ECO:0000313" key="7">
    <source>
        <dbReference type="EMBL" id="RKO97639.1"/>
    </source>
</evidence>
<comment type="subcellular location">
    <subcellularLocation>
        <location evidence="1">Mitochondrion inner membrane</location>
    </subcellularLocation>
</comment>
<name>A0A4P9WW71_9FUNG</name>
<dbReference type="GO" id="GO:0005743">
    <property type="term" value="C:mitochondrial inner membrane"/>
    <property type="evidence" value="ECO:0007669"/>
    <property type="project" value="UniProtKB-SubCell"/>
</dbReference>
<dbReference type="Gene3D" id="4.10.95.10">
    <property type="entry name" value="Cytochrome c oxidase, subunit VIa"/>
    <property type="match status" value="1"/>
</dbReference>
<reference evidence="8" key="2">
    <citation type="submission" date="2018-04" db="EMBL/GenBank/DDBJ databases">
        <title>Leveraging single-cell genomics to expand the Fungal Tree of Life.</title>
        <authorList>
            <consortium name="DOE Joint Genome Institute"/>
            <person name="Ahrendt S.R."/>
            <person name="Quandt C.A."/>
            <person name="Ciobanu D."/>
            <person name="Clum A."/>
            <person name="Salamov A."/>
            <person name="Andreopoulos B."/>
            <person name="Cheng J.-F."/>
            <person name="Woyke T."/>
            <person name="Pelin A."/>
            <person name="Henrissat B."/>
            <person name="Benny G.L."/>
            <person name="Smith M.E."/>
            <person name="James T.Y."/>
            <person name="Grigoriev I.V."/>
        </authorList>
    </citation>
    <scope>NUCLEOTIDE SEQUENCE</scope>
    <source>
        <strain evidence="8">ATCC 52028</strain>
    </source>
</reference>
<dbReference type="OrthoDB" id="5947505at2759"/>
<evidence type="ECO:0000256" key="5">
    <source>
        <dbReference type="ARBA" id="ARBA00023136"/>
    </source>
</evidence>
<keyword evidence="2" id="KW-0999">Mitochondrion inner membrane</keyword>
<dbReference type="InterPro" id="IPR001349">
    <property type="entry name" value="Cyt_c_oxidase_su6a"/>
</dbReference>
<keyword evidence="4" id="KW-0496">Mitochondrion</keyword>
<accession>A0A4P9WW71</accession>
<dbReference type="EMBL" id="ML014158">
    <property type="protein sequence ID" value="RKP01876.1"/>
    <property type="molecule type" value="Genomic_DNA"/>
</dbReference>
<reference evidence="7" key="3">
    <citation type="submission" date="2018-08" db="EMBL/GenBank/DDBJ databases">
        <title>Leveraging single-cell genomics to expand the Fungal Tree of Life.</title>
        <authorList>
            <consortium name="DOE Joint Genome Institute"/>
            <person name="Ahrendt S.R."/>
            <person name="Quandt C.A."/>
            <person name="Ciobanu D."/>
            <person name="Clum A."/>
            <person name="Salamov A."/>
            <person name="Andreopoulos B."/>
            <person name="Cheng J.-F."/>
            <person name="Woyke T."/>
            <person name="Pelin A."/>
            <person name="Henrissat B."/>
            <person name="Reynolds N."/>
            <person name="Benny G.L."/>
            <person name="Smith M.E."/>
            <person name="James T.Y."/>
            <person name="Grigoriev I.V."/>
        </authorList>
    </citation>
    <scope>NUCLEOTIDE SEQUENCE</scope>
    <source>
        <strain evidence="7">ATCC 52028</strain>
    </source>
</reference>
<proteinExistence type="predicted"/>
<gene>
    <name evidence="7" type="ORF">CAUPRSCDRAFT_537</name>
    <name evidence="8" type="ORF">CXG81DRAFT_3528</name>
</gene>
<keyword evidence="6" id="KW-1133">Transmembrane helix</keyword>
<dbReference type="InterPro" id="IPR036418">
    <property type="entry name" value="Cyt_c_oxidase_su6a_sf"/>
</dbReference>
<keyword evidence="10" id="KW-1185">Reference proteome</keyword>
<dbReference type="Proteomes" id="UP000274922">
    <property type="component" value="Unassembled WGS sequence"/>
</dbReference>